<dbReference type="InterPro" id="IPR001638">
    <property type="entry name" value="Solute-binding_3/MltF_N"/>
</dbReference>
<evidence type="ECO:0000313" key="4">
    <source>
        <dbReference type="EMBL" id="OQW53949.1"/>
    </source>
</evidence>
<dbReference type="InterPro" id="IPR001320">
    <property type="entry name" value="Iontro_rcpt_C"/>
</dbReference>
<dbReference type="Gene3D" id="3.40.190.10">
    <property type="entry name" value="Periplasmic binding protein-like II"/>
    <property type="match status" value="2"/>
</dbReference>
<evidence type="ECO:0000313" key="5">
    <source>
        <dbReference type="Proteomes" id="UP000192872"/>
    </source>
</evidence>
<reference evidence="4 5" key="1">
    <citation type="journal article" date="2017" name="Water Res.">
        <title>Comammox in drinking water systems.</title>
        <authorList>
            <person name="Wang Y."/>
            <person name="Ma L."/>
            <person name="Mao Y."/>
            <person name="Jiang X."/>
            <person name="Xia Y."/>
            <person name="Yu K."/>
            <person name="Li B."/>
            <person name="Zhang T."/>
        </authorList>
    </citation>
    <scope>NUCLEOTIDE SEQUENCE [LARGE SCALE GENOMIC DNA]</scope>
    <source>
        <strain evidence="4">SG_bin8</strain>
    </source>
</reference>
<accession>A0A1W9I2Q4</accession>
<dbReference type="PANTHER" id="PTHR35936:SF35">
    <property type="entry name" value="L-CYSTINE-BINDING PROTEIN TCYJ"/>
    <property type="match status" value="1"/>
</dbReference>
<dbReference type="SMART" id="SM00062">
    <property type="entry name" value="PBPb"/>
    <property type="match status" value="1"/>
</dbReference>
<dbReference type="GO" id="GO:0015276">
    <property type="term" value="F:ligand-gated monoatomic ion channel activity"/>
    <property type="evidence" value="ECO:0007669"/>
    <property type="project" value="InterPro"/>
</dbReference>
<protein>
    <recommendedName>
        <fullName evidence="6">Solute-binding protein family 3/N-terminal domain-containing protein</fullName>
    </recommendedName>
</protein>
<dbReference type="AlphaFoldDB" id="A0A1W9I2Q4"/>
<gene>
    <name evidence="4" type="ORF">A4S15_00435</name>
</gene>
<dbReference type="SMART" id="SM00079">
    <property type="entry name" value="PBPe"/>
    <property type="match status" value="1"/>
</dbReference>
<keyword evidence="1" id="KW-0732">Signal</keyword>
<name>A0A1W9I2Q4_9HYPH</name>
<evidence type="ECO:0000259" key="3">
    <source>
        <dbReference type="SMART" id="SM00079"/>
    </source>
</evidence>
<organism evidence="4 5">
    <name type="scientific">Candidatus Raskinella chloraquaticus</name>
    <dbReference type="NCBI Taxonomy" id="1951219"/>
    <lineage>
        <taxon>Bacteria</taxon>
        <taxon>Pseudomonadati</taxon>
        <taxon>Pseudomonadota</taxon>
        <taxon>Alphaproteobacteria</taxon>
        <taxon>Hyphomicrobiales</taxon>
        <taxon>Phreatobacteraceae</taxon>
        <taxon>Candidatus Raskinella</taxon>
    </lineage>
</organism>
<dbReference type="PANTHER" id="PTHR35936">
    <property type="entry name" value="MEMBRANE-BOUND LYTIC MUREIN TRANSGLYCOSYLASE F"/>
    <property type="match status" value="1"/>
</dbReference>
<evidence type="ECO:0000259" key="2">
    <source>
        <dbReference type="SMART" id="SM00062"/>
    </source>
</evidence>
<sequence length="278" mass="30501">MLAILAGPLLSPWSPAHGDEQAATLAVPHYWDPQRRIERPNLAGFTGTVRFLTAPDHPPFNFLNAQNELTGFNVELVQAACLELTLRCTIQARGFDTLLPAIRDKQADAAIAGLALTPALRRDMDVGDVYLHNPARFVVRRASEAFATDGEGLRGKNIGVIAGSAHAAFLGFYYKESNLKPYPTAQLARDALKKGEVEAVFGDAVSLSFWINGTASDNCCTFRGGAFDESRFFGEGYAIVFRNGASALRQAFDHALLRLAERGVYSEIYLRWFPISLY</sequence>
<dbReference type="Proteomes" id="UP000192872">
    <property type="component" value="Unassembled WGS sequence"/>
</dbReference>
<dbReference type="Pfam" id="PF00497">
    <property type="entry name" value="SBP_bac_3"/>
    <property type="match status" value="1"/>
</dbReference>
<dbReference type="EMBL" id="LWDL01000005">
    <property type="protein sequence ID" value="OQW53949.1"/>
    <property type="molecule type" value="Genomic_DNA"/>
</dbReference>
<dbReference type="SUPFAM" id="SSF53850">
    <property type="entry name" value="Periplasmic binding protein-like II"/>
    <property type="match status" value="1"/>
</dbReference>
<feature type="domain" description="Solute-binding protein family 3/N-terminal" evidence="2">
    <location>
        <begin position="48"/>
        <end position="276"/>
    </location>
</feature>
<dbReference type="GO" id="GO:0016020">
    <property type="term" value="C:membrane"/>
    <property type="evidence" value="ECO:0007669"/>
    <property type="project" value="InterPro"/>
</dbReference>
<evidence type="ECO:0008006" key="6">
    <source>
        <dbReference type="Google" id="ProtNLM"/>
    </source>
</evidence>
<evidence type="ECO:0000256" key="1">
    <source>
        <dbReference type="ARBA" id="ARBA00022729"/>
    </source>
</evidence>
<dbReference type="STRING" id="1827387.A4S15_00435"/>
<proteinExistence type="predicted"/>
<comment type="caution">
    <text evidence="4">The sequence shown here is derived from an EMBL/GenBank/DDBJ whole genome shotgun (WGS) entry which is preliminary data.</text>
</comment>
<feature type="domain" description="Ionotropic glutamate receptor C-terminal" evidence="3">
    <location>
        <begin position="48"/>
        <end position="275"/>
    </location>
</feature>